<name>A0AAN9Y9A7_9HEMI</name>
<evidence type="ECO:0000256" key="10">
    <source>
        <dbReference type="ARBA" id="ARBA00022695"/>
    </source>
</evidence>
<dbReference type="GO" id="GO:0032049">
    <property type="term" value="P:cardiolipin biosynthetic process"/>
    <property type="evidence" value="ECO:0007669"/>
    <property type="project" value="UniProtKB-UniRule"/>
</dbReference>
<keyword evidence="11 20" id="KW-0999">Mitochondrion inner membrane</keyword>
<dbReference type="PANTHER" id="PTHR13619:SF0">
    <property type="entry name" value="PHOSPHATIDATE CYTIDYLYLTRANSFERASE, MITOCHONDRIAL"/>
    <property type="match status" value="1"/>
</dbReference>
<evidence type="ECO:0000256" key="5">
    <source>
        <dbReference type="ARBA" id="ARBA00005458"/>
    </source>
</evidence>
<keyword evidence="10 20" id="KW-0548">Nucleotidyltransferase</keyword>
<evidence type="ECO:0000256" key="15">
    <source>
        <dbReference type="ARBA" id="ARBA00023136"/>
    </source>
</evidence>
<evidence type="ECO:0000256" key="14">
    <source>
        <dbReference type="ARBA" id="ARBA00023128"/>
    </source>
</evidence>
<comment type="subcellular location">
    <subcellularLocation>
        <location evidence="2 20">Mitochondrion inner membrane</location>
        <topology evidence="2 20">Peripheral membrane protein</topology>
        <orientation evidence="2 20">Matrix side</orientation>
    </subcellularLocation>
</comment>
<evidence type="ECO:0000313" key="21">
    <source>
        <dbReference type="EMBL" id="KAK7604983.1"/>
    </source>
</evidence>
<keyword evidence="17 20" id="KW-1208">Phospholipid metabolism</keyword>
<evidence type="ECO:0000256" key="7">
    <source>
        <dbReference type="ARBA" id="ARBA00018337"/>
    </source>
</evidence>
<evidence type="ECO:0000256" key="13">
    <source>
        <dbReference type="ARBA" id="ARBA00023098"/>
    </source>
</evidence>
<evidence type="ECO:0000256" key="16">
    <source>
        <dbReference type="ARBA" id="ARBA00023209"/>
    </source>
</evidence>
<keyword evidence="14 20" id="KW-0496">Mitochondrion</keyword>
<keyword evidence="9 20" id="KW-0808">Transferase</keyword>
<keyword evidence="13 20" id="KW-0443">Lipid metabolism</keyword>
<comment type="similarity">
    <text evidence="5 20">Belongs to the TAM41 family.</text>
</comment>
<comment type="caution">
    <text evidence="21">The sequence shown here is derived from an EMBL/GenBank/DDBJ whole genome shotgun (WGS) entry which is preliminary data.</text>
</comment>
<evidence type="ECO:0000256" key="20">
    <source>
        <dbReference type="PIRNR" id="PIRNR028840"/>
    </source>
</evidence>
<dbReference type="EMBL" id="JBBCAQ010000003">
    <property type="protein sequence ID" value="KAK7604983.1"/>
    <property type="molecule type" value="Genomic_DNA"/>
</dbReference>
<dbReference type="GO" id="GO:0005743">
    <property type="term" value="C:mitochondrial inner membrane"/>
    <property type="evidence" value="ECO:0007669"/>
    <property type="project" value="UniProtKB-SubCell"/>
</dbReference>
<evidence type="ECO:0000256" key="1">
    <source>
        <dbReference type="ARBA" id="ARBA00001946"/>
    </source>
</evidence>
<evidence type="ECO:0000256" key="6">
    <source>
        <dbReference type="ARBA" id="ARBA00012487"/>
    </source>
</evidence>
<dbReference type="PANTHER" id="PTHR13619">
    <property type="entry name" value="PHOSPHATIDATE CYTIDYLYLTRANSFERASE, MITOCHONDRIAL"/>
    <property type="match status" value="1"/>
</dbReference>
<evidence type="ECO:0000256" key="9">
    <source>
        <dbReference type="ARBA" id="ARBA00022679"/>
    </source>
</evidence>
<dbReference type="EC" id="2.7.7.41" evidence="6 20"/>
<dbReference type="AlphaFoldDB" id="A0AAN9Y9A7"/>
<comment type="cofactor">
    <cofactor evidence="1 20">
        <name>Mg(2+)</name>
        <dbReference type="ChEBI" id="CHEBI:18420"/>
    </cofactor>
</comment>
<dbReference type="GO" id="GO:0004605">
    <property type="term" value="F:phosphatidate cytidylyltransferase activity"/>
    <property type="evidence" value="ECO:0007669"/>
    <property type="project" value="UniProtKB-UniRule"/>
</dbReference>
<keyword evidence="16 20" id="KW-0594">Phospholipid biosynthesis</keyword>
<keyword evidence="12 20" id="KW-0460">Magnesium</keyword>
<gene>
    <name evidence="21" type="ORF">V9T40_006169</name>
</gene>
<evidence type="ECO:0000256" key="3">
    <source>
        <dbReference type="ARBA" id="ARBA00005119"/>
    </source>
</evidence>
<sequence>MNPLKNELNGNVPTRQQYKNWMAPVSKMYSKICWNHTVQHFQCNAVNMNSAVIKARKILTQFPTDNFKYCFCYGSGVFKQANYKSTSSMIDLVFVVNNSSNFHEDNMLQRPGHYSALKYLGPNAITKFQEQWGAKVYYNTLLYYAPEDITYKYGVITRDDFVNDLLDWCHLYVAGRLHKPVAVLHECSDDDLLIALRNNLFSAIHVTLLSLPENFTEDEFYQTIANISYGGDFRMWVGEDKNKVKNIVLPQIEYFRELYSNVISSLTDFLYIPDNAISVNCQQNMSPEARWHHLNNLPRVPQRQLVRYFNKLGRVRRDTEEVLQTMSYHPDIGVPLNNIIRKIVWKSSIRQSLKGIVTAGFMKSVRYSGRKLYKSLFSL</sequence>
<evidence type="ECO:0000256" key="19">
    <source>
        <dbReference type="ARBA" id="ARBA00031502"/>
    </source>
</evidence>
<keyword evidence="22" id="KW-1185">Reference proteome</keyword>
<evidence type="ECO:0000256" key="18">
    <source>
        <dbReference type="ARBA" id="ARBA00029893"/>
    </source>
</evidence>
<organism evidence="21 22">
    <name type="scientific">Parthenolecanium corni</name>
    <dbReference type="NCBI Taxonomy" id="536013"/>
    <lineage>
        <taxon>Eukaryota</taxon>
        <taxon>Metazoa</taxon>
        <taxon>Ecdysozoa</taxon>
        <taxon>Arthropoda</taxon>
        <taxon>Hexapoda</taxon>
        <taxon>Insecta</taxon>
        <taxon>Pterygota</taxon>
        <taxon>Neoptera</taxon>
        <taxon>Paraneoptera</taxon>
        <taxon>Hemiptera</taxon>
        <taxon>Sternorrhyncha</taxon>
        <taxon>Coccoidea</taxon>
        <taxon>Coccidae</taxon>
        <taxon>Parthenolecanium</taxon>
    </lineage>
</organism>
<evidence type="ECO:0000256" key="4">
    <source>
        <dbReference type="ARBA" id="ARBA00005189"/>
    </source>
</evidence>
<evidence type="ECO:0000313" key="22">
    <source>
        <dbReference type="Proteomes" id="UP001367676"/>
    </source>
</evidence>
<evidence type="ECO:0000256" key="17">
    <source>
        <dbReference type="ARBA" id="ARBA00023264"/>
    </source>
</evidence>
<evidence type="ECO:0000256" key="12">
    <source>
        <dbReference type="ARBA" id="ARBA00022842"/>
    </source>
</evidence>
<proteinExistence type="inferred from homology"/>
<evidence type="ECO:0000256" key="2">
    <source>
        <dbReference type="ARBA" id="ARBA00004443"/>
    </source>
</evidence>
<keyword evidence="15 20" id="KW-0472">Membrane</keyword>
<protein>
    <recommendedName>
        <fullName evidence="7 20">Phosphatidate cytidylyltransferase, mitochondrial</fullName>
        <ecNumber evidence="6 20">2.7.7.41</ecNumber>
    </recommendedName>
    <alternativeName>
        <fullName evidence="18 20">CDP-diacylglycerol synthase</fullName>
    </alternativeName>
    <alternativeName>
        <fullName evidence="19 20">Mitochondrial translocator assembly and maintenance protein 41 homolog</fullName>
    </alternativeName>
</protein>
<comment type="function">
    <text evidence="20">Catalyzes the conversion of phosphatidic acid (PA) to CDP-diacylglycerol (CDP-DAG), an essential intermediate in the synthesis of phosphatidylglycerol, cardiolipin and phosphatidylinositol.</text>
</comment>
<evidence type="ECO:0000256" key="11">
    <source>
        <dbReference type="ARBA" id="ARBA00022792"/>
    </source>
</evidence>
<comment type="pathway">
    <text evidence="4">Lipid metabolism.</text>
</comment>
<evidence type="ECO:0000256" key="8">
    <source>
        <dbReference type="ARBA" id="ARBA00022516"/>
    </source>
</evidence>
<dbReference type="PIRSF" id="PIRSF028840">
    <property type="entry name" value="Mmp37"/>
    <property type="match status" value="1"/>
</dbReference>
<dbReference type="Pfam" id="PF09139">
    <property type="entry name" value="Tam41_Mmp37"/>
    <property type="match status" value="1"/>
</dbReference>
<comment type="catalytic activity">
    <reaction evidence="20">
        <text>a 1,2-diacyl-sn-glycero-3-phosphate + CTP + H(+) = a CDP-1,2-diacyl-sn-glycerol + diphosphate</text>
        <dbReference type="Rhea" id="RHEA:16229"/>
        <dbReference type="ChEBI" id="CHEBI:15378"/>
        <dbReference type="ChEBI" id="CHEBI:33019"/>
        <dbReference type="ChEBI" id="CHEBI:37563"/>
        <dbReference type="ChEBI" id="CHEBI:58332"/>
        <dbReference type="ChEBI" id="CHEBI:58608"/>
        <dbReference type="EC" id="2.7.7.41"/>
    </reaction>
</comment>
<comment type="pathway">
    <text evidence="3 20">Phospholipid metabolism; CDP-diacylglycerol biosynthesis; CDP-diacylglycerol from sn-glycerol 3-phosphate: step 3/3.</text>
</comment>
<dbReference type="InterPro" id="IPR015222">
    <property type="entry name" value="Tam41"/>
</dbReference>
<dbReference type="Proteomes" id="UP001367676">
    <property type="component" value="Unassembled WGS sequence"/>
</dbReference>
<dbReference type="GO" id="GO:0016024">
    <property type="term" value="P:CDP-diacylglycerol biosynthetic process"/>
    <property type="evidence" value="ECO:0007669"/>
    <property type="project" value="UniProtKB-UniRule"/>
</dbReference>
<accession>A0AAN9Y9A7</accession>
<keyword evidence="8 20" id="KW-0444">Lipid biosynthesis</keyword>
<reference evidence="21 22" key="1">
    <citation type="submission" date="2024-03" db="EMBL/GenBank/DDBJ databases">
        <title>Adaptation during the transition from Ophiocordyceps entomopathogen to insect associate is accompanied by gene loss and intensified selection.</title>
        <authorList>
            <person name="Ward C.M."/>
            <person name="Onetto C.A."/>
            <person name="Borneman A.R."/>
        </authorList>
    </citation>
    <scope>NUCLEOTIDE SEQUENCE [LARGE SCALE GENOMIC DNA]</scope>
    <source>
        <strain evidence="21">AWRI1</strain>
        <tissue evidence="21">Single Adult Female</tissue>
    </source>
</reference>